<evidence type="ECO:0000313" key="2">
    <source>
        <dbReference type="EMBL" id="SFV33975.1"/>
    </source>
</evidence>
<dbReference type="GO" id="GO:0003676">
    <property type="term" value="F:nucleic acid binding"/>
    <property type="evidence" value="ECO:0007669"/>
    <property type="project" value="InterPro"/>
</dbReference>
<organism evidence="2 3">
    <name type="scientific">Hyphomicrobium facile</name>
    <dbReference type="NCBI Taxonomy" id="51670"/>
    <lineage>
        <taxon>Bacteria</taxon>
        <taxon>Pseudomonadati</taxon>
        <taxon>Pseudomonadota</taxon>
        <taxon>Alphaproteobacteria</taxon>
        <taxon>Hyphomicrobiales</taxon>
        <taxon>Hyphomicrobiaceae</taxon>
        <taxon>Hyphomicrobium</taxon>
    </lineage>
</organism>
<evidence type="ECO:0000259" key="1">
    <source>
        <dbReference type="Pfam" id="PF01844"/>
    </source>
</evidence>
<dbReference type="Proteomes" id="UP000199423">
    <property type="component" value="Unassembled WGS sequence"/>
</dbReference>
<dbReference type="Pfam" id="PF01844">
    <property type="entry name" value="HNH"/>
    <property type="match status" value="1"/>
</dbReference>
<sequence>MTQKNWTRDELILALDFYIDHRTALPPQSSSTALQFSRELRKVAPDMGASHAAYRNLNAIFMKLANFQAIDPQYTAQGRKGLQRGGRSDANLWELFSSDPKRLKEIANAIKQAAGQVSTHEGDDVDTIVEATEGRILSRLHTFRERNRGLVKAKKVEVLKREGKLACEVCEFDFDNAYGAHSTAAIEVHHRLPLSALPEQRKTKLSDLALVCANCHRIIHSRNPWFEIDELRKELRITVG</sequence>
<dbReference type="InterPro" id="IPR003615">
    <property type="entry name" value="HNH_nuc"/>
</dbReference>
<dbReference type="GO" id="GO:0008270">
    <property type="term" value="F:zinc ion binding"/>
    <property type="evidence" value="ECO:0007669"/>
    <property type="project" value="InterPro"/>
</dbReference>
<accession>A0A1I7NH32</accession>
<protein>
    <submittedName>
        <fullName evidence="2">5-methylcytosine-specific restriction enzyme A</fullName>
    </submittedName>
</protein>
<gene>
    <name evidence="2" type="ORF">SAMN04488557_2173</name>
</gene>
<evidence type="ECO:0000313" key="3">
    <source>
        <dbReference type="Proteomes" id="UP000199423"/>
    </source>
</evidence>
<dbReference type="InterPro" id="IPR002711">
    <property type="entry name" value="HNH"/>
</dbReference>
<dbReference type="OrthoDB" id="9802640at2"/>
<feature type="domain" description="HNH" evidence="1">
    <location>
        <begin position="167"/>
        <end position="222"/>
    </location>
</feature>
<keyword evidence="3" id="KW-1185">Reference proteome</keyword>
<dbReference type="EMBL" id="FPCH01000002">
    <property type="protein sequence ID" value="SFV33975.1"/>
    <property type="molecule type" value="Genomic_DNA"/>
</dbReference>
<dbReference type="CDD" id="cd00085">
    <property type="entry name" value="HNHc"/>
    <property type="match status" value="1"/>
</dbReference>
<reference evidence="3" key="1">
    <citation type="submission" date="2016-10" db="EMBL/GenBank/DDBJ databases">
        <authorList>
            <person name="Varghese N."/>
            <person name="Submissions S."/>
        </authorList>
    </citation>
    <scope>NUCLEOTIDE SEQUENCE [LARGE SCALE GENOMIC DNA]</scope>
    <source>
        <strain evidence="3">DSM 1565</strain>
    </source>
</reference>
<proteinExistence type="predicted"/>
<dbReference type="RefSeq" id="WP_092867687.1">
    <property type="nucleotide sequence ID" value="NZ_FPCH01000002.1"/>
</dbReference>
<dbReference type="GO" id="GO:0004519">
    <property type="term" value="F:endonuclease activity"/>
    <property type="evidence" value="ECO:0007669"/>
    <property type="project" value="InterPro"/>
</dbReference>
<dbReference type="STRING" id="51670.SAMN04488557_2173"/>
<dbReference type="AlphaFoldDB" id="A0A1I7NH32"/>
<name>A0A1I7NH32_9HYPH</name>